<dbReference type="InterPro" id="IPR013332">
    <property type="entry name" value="KPR_N"/>
</dbReference>
<keyword evidence="3" id="KW-0560">Oxidoreductase</keyword>
<dbReference type="SUPFAM" id="SSF48179">
    <property type="entry name" value="6-phosphogluconate dehydrogenase C-terminal domain-like"/>
    <property type="match status" value="1"/>
</dbReference>
<dbReference type="InterPro" id="IPR008927">
    <property type="entry name" value="6-PGluconate_DH-like_C_sf"/>
</dbReference>
<dbReference type="Pfam" id="PF08546">
    <property type="entry name" value="ApbA_C"/>
    <property type="match status" value="1"/>
</dbReference>
<evidence type="ECO:0000256" key="4">
    <source>
        <dbReference type="SAM" id="MobiDB-lite"/>
    </source>
</evidence>
<feature type="region of interest" description="Disordered" evidence="4">
    <location>
        <begin position="1"/>
        <end position="25"/>
    </location>
</feature>
<dbReference type="Pfam" id="PF02558">
    <property type="entry name" value="ApbA"/>
    <property type="match status" value="1"/>
</dbReference>
<dbReference type="InterPro" id="IPR013328">
    <property type="entry name" value="6PGD_dom2"/>
</dbReference>
<gene>
    <name evidence="7" type="ORF">N7492_007736</name>
</gene>
<evidence type="ECO:0000313" key="7">
    <source>
        <dbReference type="EMBL" id="KAJ5162344.1"/>
    </source>
</evidence>
<dbReference type="InterPro" id="IPR036291">
    <property type="entry name" value="NAD(P)-bd_dom_sf"/>
</dbReference>
<dbReference type="InterPro" id="IPR050838">
    <property type="entry name" value="Ketopantoate_reductase"/>
</dbReference>
<proteinExistence type="inferred from homology"/>
<dbReference type="OrthoDB" id="73846at2759"/>
<comment type="similarity">
    <text evidence="1">Belongs to the ketopantoate reductase family.</text>
</comment>
<keyword evidence="8" id="KW-1185">Reference proteome</keyword>
<dbReference type="AlphaFoldDB" id="A0A9W9I0G7"/>
<organism evidence="7 8">
    <name type="scientific">Penicillium capsulatum</name>
    <dbReference type="NCBI Taxonomy" id="69766"/>
    <lineage>
        <taxon>Eukaryota</taxon>
        <taxon>Fungi</taxon>
        <taxon>Dikarya</taxon>
        <taxon>Ascomycota</taxon>
        <taxon>Pezizomycotina</taxon>
        <taxon>Eurotiomycetes</taxon>
        <taxon>Eurotiomycetidae</taxon>
        <taxon>Eurotiales</taxon>
        <taxon>Aspergillaceae</taxon>
        <taxon>Penicillium</taxon>
    </lineage>
</organism>
<dbReference type="Gene3D" id="3.40.50.720">
    <property type="entry name" value="NAD(P)-binding Rossmann-like Domain"/>
    <property type="match status" value="1"/>
</dbReference>
<comment type="caution">
    <text evidence="7">The sequence shown here is derived from an EMBL/GenBank/DDBJ whole genome shotgun (WGS) entry which is preliminary data.</text>
</comment>
<sequence>MAERPSGVHNGDGVSHETKNPSVSGRVHIVGTGNVGVFVAHALASRQSKPPITLLFEKPELYEVFRQKKFSLTVTYKGLDDVKTGFDAQVLSRGKWYDVFTPRVKSEAHQTEASAESGEESMNMTEESADYTADTEPIECLIVCGKAHTVQSHISSLKHRLRPHSTVLLLHYGLGVVEKLNQVVFPEPETRPHYISGIQNHGVLRKDHFIASHTSVGSTILCPVDPSRTPIVDAETDTQWAPTTKYLLRLLTLTPSLIATTETPTGLLQYQLERLALECLIGPMTALMDSQNGELLYSFSATRVMRLLLFEICSVIYALPELQGVPGVEHRFAPERLRRLALHHAWRHPERTSTMLQDLQARRSMDIDHFNGWVVAQGEKLGIKCVMNYMIQHLVLSKHVIHFRRNKAAIPMDFDFEKVLETGMSDDQPITAKQS</sequence>
<dbReference type="GO" id="GO:0050661">
    <property type="term" value="F:NADP binding"/>
    <property type="evidence" value="ECO:0007669"/>
    <property type="project" value="TreeGrafter"/>
</dbReference>
<keyword evidence="2" id="KW-0521">NADP</keyword>
<dbReference type="Gene3D" id="1.10.1040.10">
    <property type="entry name" value="N-(1-d-carboxylethyl)-l-norvaline Dehydrogenase, domain 2"/>
    <property type="match status" value="1"/>
</dbReference>
<evidence type="ECO:0000256" key="1">
    <source>
        <dbReference type="ARBA" id="ARBA00007870"/>
    </source>
</evidence>
<reference evidence="7" key="1">
    <citation type="submission" date="2022-11" db="EMBL/GenBank/DDBJ databases">
        <authorList>
            <person name="Petersen C."/>
        </authorList>
    </citation>
    <scope>NUCLEOTIDE SEQUENCE</scope>
    <source>
        <strain evidence="7">IBT 21917</strain>
    </source>
</reference>
<evidence type="ECO:0000313" key="8">
    <source>
        <dbReference type="Proteomes" id="UP001146351"/>
    </source>
</evidence>
<dbReference type="GO" id="GO:0008677">
    <property type="term" value="F:2-dehydropantoate 2-reductase activity"/>
    <property type="evidence" value="ECO:0007669"/>
    <property type="project" value="TreeGrafter"/>
</dbReference>
<accession>A0A9W9I0G7</accession>
<evidence type="ECO:0000256" key="3">
    <source>
        <dbReference type="ARBA" id="ARBA00023002"/>
    </source>
</evidence>
<evidence type="ECO:0008006" key="9">
    <source>
        <dbReference type="Google" id="ProtNLM"/>
    </source>
</evidence>
<dbReference type="InterPro" id="IPR013752">
    <property type="entry name" value="KPA_reductase"/>
</dbReference>
<name>A0A9W9I0G7_9EURO</name>
<dbReference type="SUPFAM" id="SSF51735">
    <property type="entry name" value="NAD(P)-binding Rossmann-fold domains"/>
    <property type="match status" value="1"/>
</dbReference>
<reference evidence="7" key="2">
    <citation type="journal article" date="2023" name="IMA Fungus">
        <title>Comparative genomic study of the Penicillium genus elucidates a diverse pangenome and 15 lateral gene transfer events.</title>
        <authorList>
            <person name="Petersen C."/>
            <person name="Sorensen T."/>
            <person name="Nielsen M.R."/>
            <person name="Sondergaard T.E."/>
            <person name="Sorensen J.L."/>
            <person name="Fitzpatrick D.A."/>
            <person name="Frisvad J.C."/>
            <person name="Nielsen K.L."/>
        </authorList>
    </citation>
    <scope>NUCLEOTIDE SEQUENCE</scope>
    <source>
        <strain evidence="7">IBT 21917</strain>
    </source>
</reference>
<feature type="domain" description="Ketopantoate reductase C-terminal" evidence="6">
    <location>
        <begin position="268"/>
        <end position="396"/>
    </location>
</feature>
<dbReference type="EMBL" id="JAPQKO010000005">
    <property type="protein sequence ID" value="KAJ5162344.1"/>
    <property type="molecule type" value="Genomic_DNA"/>
</dbReference>
<protein>
    <recommendedName>
        <fullName evidence="9">2-dehydropantoate 2-reductase</fullName>
    </recommendedName>
</protein>
<dbReference type="PANTHER" id="PTHR43765">
    <property type="entry name" value="2-DEHYDROPANTOATE 2-REDUCTASE-RELATED"/>
    <property type="match status" value="1"/>
</dbReference>
<dbReference type="Proteomes" id="UP001146351">
    <property type="component" value="Unassembled WGS sequence"/>
</dbReference>
<evidence type="ECO:0000256" key="2">
    <source>
        <dbReference type="ARBA" id="ARBA00022857"/>
    </source>
</evidence>
<feature type="domain" description="Ketopantoate reductase N-terminal" evidence="5">
    <location>
        <begin position="27"/>
        <end position="221"/>
    </location>
</feature>
<dbReference type="GO" id="GO:0005739">
    <property type="term" value="C:mitochondrion"/>
    <property type="evidence" value="ECO:0007669"/>
    <property type="project" value="TreeGrafter"/>
</dbReference>
<evidence type="ECO:0000259" key="5">
    <source>
        <dbReference type="Pfam" id="PF02558"/>
    </source>
</evidence>
<dbReference type="PANTHER" id="PTHR43765:SF2">
    <property type="entry name" value="2-DEHYDROPANTOATE 2-REDUCTASE"/>
    <property type="match status" value="1"/>
</dbReference>
<evidence type="ECO:0000259" key="6">
    <source>
        <dbReference type="Pfam" id="PF08546"/>
    </source>
</evidence>